<keyword evidence="2" id="KW-1185">Reference proteome</keyword>
<dbReference type="Pfam" id="PF14103">
    <property type="entry name" value="DUF4276"/>
    <property type="match status" value="1"/>
</dbReference>
<name>A0A2V1GQ49_9GAMM</name>
<accession>A0A2V1GQ49</accession>
<dbReference type="OrthoDB" id="283783at2"/>
<organism evidence="1 2">
    <name type="scientific">Pelagibaculum spongiae</name>
    <dbReference type="NCBI Taxonomy" id="2080658"/>
    <lineage>
        <taxon>Bacteria</taxon>
        <taxon>Pseudomonadati</taxon>
        <taxon>Pseudomonadota</taxon>
        <taxon>Gammaproteobacteria</taxon>
        <taxon>Oceanospirillales</taxon>
        <taxon>Pelagibaculum</taxon>
    </lineage>
</organism>
<evidence type="ECO:0000313" key="2">
    <source>
        <dbReference type="Proteomes" id="UP000244906"/>
    </source>
</evidence>
<dbReference type="Proteomes" id="UP000244906">
    <property type="component" value="Unassembled WGS sequence"/>
</dbReference>
<dbReference type="EMBL" id="QDDL01000009">
    <property type="protein sequence ID" value="PVZ65659.1"/>
    <property type="molecule type" value="Genomic_DNA"/>
</dbReference>
<gene>
    <name evidence="1" type="ORF">DC094_17385</name>
</gene>
<evidence type="ECO:0000313" key="1">
    <source>
        <dbReference type="EMBL" id="PVZ65659.1"/>
    </source>
</evidence>
<dbReference type="InterPro" id="IPR025455">
    <property type="entry name" value="DUF4276"/>
</dbReference>
<reference evidence="1 2" key="1">
    <citation type="submission" date="2018-04" db="EMBL/GenBank/DDBJ databases">
        <title>Thalassorhabdus spongiae gen. nov., sp. nov., isolated from a marine sponge in South-West Iceland.</title>
        <authorList>
            <person name="Knobloch S."/>
            <person name="Daussin A."/>
            <person name="Johannsson R."/>
            <person name="Marteinsson V.T."/>
        </authorList>
    </citation>
    <scope>NUCLEOTIDE SEQUENCE [LARGE SCALE GENOMIC DNA]</scope>
    <source>
        <strain evidence="1 2">Hp12</strain>
    </source>
</reference>
<dbReference type="AlphaFoldDB" id="A0A2V1GQ49"/>
<sequence>MISLVFLLEEPSAKVMLKLFLPRILPDDVSFFCIPHEGKQDLEKSIRNKLQNWTVPNTWFVVIRDKDQGDCAPLEQSLQALCEAGGRPETLIRIAVHELESWFLGDLAAIGQAYALPKLANKQNSKKFRNPDALANAKEEIGKLVKGYQKMAGARAIAPHLALTGNTSVSFRHLICGLEKYVIQIRPQVS</sequence>
<proteinExistence type="predicted"/>
<dbReference type="RefSeq" id="WP_116688400.1">
    <property type="nucleotide sequence ID" value="NZ_CAWNYD010000009.1"/>
</dbReference>
<evidence type="ECO:0008006" key="3">
    <source>
        <dbReference type="Google" id="ProtNLM"/>
    </source>
</evidence>
<comment type="caution">
    <text evidence="1">The sequence shown here is derived from an EMBL/GenBank/DDBJ whole genome shotgun (WGS) entry which is preliminary data.</text>
</comment>
<protein>
    <recommendedName>
        <fullName evidence="3">DUF4276 domain-containing protein</fullName>
    </recommendedName>
</protein>